<sequence>MEDLEAIYLIPKPPQLENYEGDQCRILVNNACATLKQLRLLEHDQPKGPKHVPRKVNKLCSVEFRPVDEDPKLEAKITEIRNLINKLAHDKFQIIKELDEMMGVRGDIFLALGELNCRERRTRNLMAQNWIEKDISLQFLDKLRFANNNLGGKPAKSGISREELVQHKLHYRVLHRTANLAEENQLFREIKAGQRNEDVNSCLSSLDDSVSLINSHEFSNRQYHRPSEKTHRKAAKDRLQEIMTWRRKATVGEDIVLGNICNSMSLNRKAVRDQVKVLSTELDELREKKPRSGAKVGRLKGELKRAEKEVNALRNQLHDVMERRKEAYQCFLQLMKQPIG</sequence>
<comment type="caution">
    <text evidence="11">The sequence shown here is derived from an EMBL/GenBank/DDBJ whole genome shotgun (WGS) entry which is preliminary data.</text>
</comment>
<dbReference type="AlphaFoldDB" id="A0AA87ZFN0"/>
<comment type="similarity">
    <text evidence="9">Belongs to the plant Proton pump-interactor protein family.</text>
</comment>
<organism evidence="11 12">
    <name type="scientific">Ficus carica</name>
    <name type="common">Common fig</name>
    <dbReference type="NCBI Taxonomy" id="3494"/>
    <lineage>
        <taxon>Eukaryota</taxon>
        <taxon>Viridiplantae</taxon>
        <taxon>Streptophyta</taxon>
        <taxon>Embryophyta</taxon>
        <taxon>Tracheophyta</taxon>
        <taxon>Spermatophyta</taxon>
        <taxon>Magnoliopsida</taxon>
        <taxon>eudicotyledons</taxon>
        <taxon>Gunneridae</taxon>
        <taxon>Pentapetalae</taxon>
        <taxon>rosids</taxon>
        <taxon>fabids</taxon>
        <taxon>Rosales</taxon>
        <taxon>Moraceae</taxon>
        <taxon>Ficeae</taxon>
        <taxon>Ficus</taxon>
    </lineage>
</organism>
<reference evidence="11" key="1">
    <citation type="submission" date="2023-07" db="EMBL/GenBank/DDBJ databases">
        <title>draft genome sequence of fig (Ficus carica).</title>
        <authorList>
            <person name="Takahashi T."/>
            <person name="Nishimura K."/>
        </authorList>
    </citation>
    <scope>NUCLEOTIDE SEQUENCE</scope>
</reference>
<dbReference type="InterPro" id="IPR055282">
    <property type="entry name" value="PPI1-4"/>
</dbReference>
<dbReference type="GO" id="GO:0005789">
    <property type="term" value="C:endoplasmic reticulum membrane"/>
    <property type="evidence" value="ECO:0007669"/>
    <property type="project" value="UniProtKB-SubCell"/>
</dbReference>
<dbReference type="EMBL" id="BTGU01000005">
    <property type="protein sequence ID" value="GMN36029.1"/>
    <property type="molecule type" value="Genomic_DNA"/>
</dbReference>
<evidence type="ECO:0000256" key="8">
    <source>
        <dbReference type="ARBA" id="ARBA00023136"/>
    </source>
</evidence>
<evidence type="ECO:0000256" key="5">
    <source>
        <dbReference type="ARBA" id="ARBA00022824"/>
    </source>
</evidence>
<evidence type="ECO:0000256" key="9">
    <source>
        <dbReference type="ARBA" id="ARBA00038080"/>
    </source>
</evidence>
<evidence type="ECO:0000256" key="4">
    <source>
        <dbReference type="ARBA" id="ARBA00022692"/>
    </source>
</evidence>
<keyword evidence="4" id="KW-0812">Transmembrane</keyword>
<keyword evidence="12" id="KW-1185">Reference proteome</keyword>
<keyword evidence="8" id="KW-0472">Membrane</keyword>
<dbReference type="GO" id="GO:0005886">
    <property type="term" value="C:plasma membrane"/>
    <property type="evidence" value="ECO:0007669"/>
    <property type="project" value="UniProtKB-SubCell"/>
</dbReference>
<evidence type="ECO:0000256" key="6">
    <source>
        <dbReference type="ARBA" id="ARBA00022989"/>
    </source>
</evidence>
<evidence type="ECO:0000256" key="10">
    <source>
        <dbReference type="SAM" id="Coils"/>
    </source>
</evidence>
<evidence type="ECO:0000256" key="2">
    <source>
        <dbReference type="ARBA" id="ARBA00004389"/>
    </source>
</evidence>
<keyword evidence="5" id="KW-0256">Endoplasmic reticulum</keyword>
<evidence type="ECO:0000313" key="12">
    <source>
        <dbReference type="Proteomes" id="UP001187192"/>
    </source>
</evidence>
<dbReference type="Gramene" id="FCD_00003751-RA">
    <property type="protein sequence ID" value="FCD_00003751-RA:cds"/>
    <property type="gene ID" value="FCD_00003751"/>
</dbReference>
<evidence type="ECO:0000313" key="11">
    <source>
        <dbReference type="EMBL" id="GMN36029.1"/>
    </source>
</evidence>
<comment type="subcellular location">
    <subcellularLocation>
        <location evidence="1">Cell membrane</location>
        <topology evidence="1">Single-pass membrane protein</topology>
    </subcellularLocation>
    <subcellularLocation>
        <location evidence="2">Endoplasmic reticulum membrane</location>
        <topology evidence="2">Single-pass membrane protein</topology>
    </subcellularLocation>
</comment>
<gene>
    <name evidence="11" type="ORF">TIFTF001_005701</name>
</gene>
<keyword evidence="3" id="KW-1003">Cell membrane</keyword>
<proteinExistence type="inferred from homology"/>
<dbReference type="PANTHER" id="PTHR32219">
    <property type="entry name" value="RNA-BINDING PROTEIN YLMH-RELATED"/>
    <property type="match status" value="1"/>
</dbReference>
<evidence type="ECO:0000256" key="7">
    <source>
        <dbReference type="ARBA" id="ARBA00023054"/>
    </source>
</evidence>
<dbReference type="PANTHER" id="PTHR32219:SF16">
    <property type="entry name" value="CORE-2_I-BRANCHING BETA-1,6-N-ACETYLGLUCOSAMINYLTRANSFERASE FAMILY PROTEIN"/>
    <property type="match status" value="1"/>
</dbReference>
<feature type="coiled-coil region" evidence="10">
    <location>
        <begin position="268"/>
        <end position="323"/>
    </location>
</feature>
<evidence type="ECO:0000256" key="1">
    <source>
        <dbReference type="ARBA" id="ARBA00004162"/>
    </source>
</evidence>
<name>A0AA87ZFN0_FICCA</name>
<evidence type="ECO:0000256" key="3">
    <source>
        <dbReference type="ARBA" id="ARBA00022475"/>
    </source>
</evidence>
<keyword evidence="6" id="KW-1133">Transmembrane helix</keyword>
<accession>A0AA87ZFN0</accession>
<protein>
    <submittedName>
        <fullName evidence="11">Uncharacterized protein</fullName>
    </submittedName>
</protein>
<dbReference type="Proteomes" id="UP001187192">
    <property type="component" value="Unassembled WGS sequence"/>
</dbReference>
<keyword evidence="7 10" id="KW-0175">Coiled coil</keyword>